<gene>
    <name evidence="2" type="ORF">SAMN04487977_11918</name>
</gene>
<sequence length="146" mass="17112">MIGIDSCFLIDLYWQTSPRNKNARALYSKIANDESIQIAIYHNCFNEFLHVITDSRKFENPFSIKEAINVIDFWCDLDRVTVLYPTDTVLKRTLAWMNMYNLGRNRINDTQMASCYLSNNITSIITANPKDFEIFQSFELLDYTII</sequence>
<dbReference type="EMBL" id="FOFU01000019">
    <property type="protein sequence ID" value="SEQ92308.1"/>
    <property type="molecule type" value="Genomic_DNA"/>
</dbReference>
<organism evidence="2 3">
    <name type="scientific">Treponema bryantii</name>
    <dbReference type="NCBI Taxonomy" id="163"/>
    <lineage>
        <taxon>Bacteria</taxon>
        <taxon>Pseudomonadati</taxon>
        <taxon>Spirochaetota</taxon>
        <taxon>Spirochaetia</taxon>
        <taxon>Spirochaetales</taxon>
        <taxon>Treponemataceae</taxon>
        <taxon>Treponema</taxon>
    </lineage>
</organism>
<feature type="domain" description="PIN" evidence="1">
    <location>
        <begin position="4"/>
        <end position="129"/>
    </location>
</feature>
<evidence type="ECO:0000313" key="2">
    <source>
        <dbReference type="EMBL" id="SEQ92308.1"/>
    </source>
</evidence>
<dbReference type="STRING" id="163.SAMN04487775_1138"/>
<dbReference type="Proteomes" id="UP000182360">
    <property type="component" value="Unassembled WGS sequence"/>
</dbReference>
<evidence type="ECO:0000259" key="1">
    <source>
        <dbReference type="Pfam" id="PF01850"/>
    </source>
</evidence>
<dbReference type="Pfam" id="PF01850">
    <property type="entry name" value="PIN"/>
    <property type="match status" value="1"/>
</dbReference>
<dbReference type="RefSeq" id="WP_074645757.1">
    <property type="nucleotide sequence ID" value="NZ_FOFU01000019.1"/>
</dbReference>
<proteinExistence type="predicted"/>
<accession>A0A1H9JZU3</accession>
<evidence type="ECO:0000313" key="3">
    <source>
        <dbReference type="Proteomes" id="UP000182360"/>
    </source>
</evidence>
<dbReference type="SUPFAM" id="SSF88723">
    <property type="entry name" value="PIN domain-like"/>
    <property type="match status" value="1"/>
</dbReference>
<name>A0A1H9JZU3_9SPIR</name>
<dbReference type="Gene3D" id="3.40.50.1010">
    <property type="entry name" value="5'-nuclease"/>
    <property type="match status" value="1"/>
</dbReference>
<dbReference type="InterPro" id="IPR002716">
    <property type="entry name" value="PIN_dom"/>
</dbReference>
<reference evidence="2 3" key="1">
    <citation type="submission" date="2016-10" db="EMBL/GenBank/DDBJ databases">
        <authorList>
            <person name="de Groot N.N."/>
        </authorList>
    </citation>
    <scope>NUCLEOTIDE SEQUENCE [LARGE SCALE GENOMIC DNA]</scope>
    <source>
        <strain evidence="2 3">B25</strain>
    </source>
</reference>
<protein>
    <submittedName>
        <fullName evidence="2">Predicted nucleic acid-binding protein, contains PIN domain</fullName>
    </submittedName>
</protein>
<dbReference type="InterPro" id="IPR029060">
    <property type="entry name" value="PIN-like_dom_sf"/>
</dbReference>
<keyword evidence="3" id="KW-1185">Reference proteome</keyword>
<dbReference type="AlphaFoldDB" id="A0A1H9JZU3"/>